<evidence type="ECO:0000313" key="6">
    <source>
        <dbReference type="EMBL" id="SEI74044.1"/>
    </source>
</evidence>
<proteinExistence type="predicted"/>
<sequence>MEWNTRVTELLGVKYPIIQGGLAYLAYADLAAAVSNAGGLGQITAMSLPGPGELRSEIRKVKEMTDKPYGVNYAIGQHGRAFDHMLDVAIEEGVPVVTMTGGNPAPLLERLDGTGIKKLVLVAAVRQAQKAESLGADAVMVVGQEGGGHLGRDDVGTMVLVPRVADSVSIPVIASGGIGDGRGWMAAHALGAEGIEMGTRFIATKECVDASAAYQEALISASETGTSIIKRSIGAPARVLTGDWTDKILEIERQDPTYEALKTYISGEANRRFIHDGMSDQGFGWAGQVAGLIEDVPTVEELFGRMVHEAGQIRAKWGN</sequence>
<dbReference type="Pfam" id="PF03060">
    <property type="entry name" value="NMO"/>
    <property type="match status" value="1"/>
</dbReference>
<keyword evidence="3" id="KW-0285">Flavoprotein</keyword>
<evidence type="ECO:0000313" key="7">
    <source>
        <dbReference type="Proteomes" id="UP000199200"/>
    </source>
</evidence>
<evidence type="ECO:0000256" key="4">
    <source>
        <dbReference type="ARBA" id="ARBA00022643"/>
    </source>
</evidence>
<dbReference type="GO" id="GO:0018580">
    <property type="term" value="F:nitronate monooxygenase activity"/>
    <property type="evidence" value="ECO:0007669"/>
    <property type="project" value="InterPro"/>
</dbReference>
<dbReference type="InterPro" id="IPR013785">
    <property type="entry name" value="Aldolase_TIM"/>
</dbReference>
<dbReference type="OrthoDB" id="9778912at2"/>
<dbReference type="STRING" id="426757.SAMN04488127_0332"/>
<dbReference type="AlphaFoldDB" id="A0A1H6T7B4"/>
<evidence type="ECO:0000256" key="3">
    <source>
        <dbReference type="ARBA" id="ARBA00022630"/>
    </source>
</evidence>
<name>A0A1H6T7B4_9BACL</name>
<gene>
    <name evidence="6" type="ORF">SAMN04488127_0332</name>
</gene>
<dbReference type="InterPro" id="IPR004136">
    <property type="entry name" value="NMO"/>
</dbReference>
<dbReference type="Gene3D" id="3.20.20.70">
    <property type="entry name" value="Aldolase class I"/>
    <property type="match status" value="1"/>
</dbReference>
<evidence type="ECO:0000256" key="5">
    <source>
        <dbReference type="ARBA" id="ARBA00023002"/>
    </source>
</evidence>
<organism evidence="6 7">
    <name type="scientific">Bhargavaea ginsengi</name>
    <dbReference type="NCBI Taxonomy" id="426757"/>
    <lineage>
        <taxon>Bacteria</taxon>
        <taxon>Bacillati</taxon>
        <taxon>Bacillota</taxon>
        <taxon>Bacilli</taxon>
        <taxon>Bacillales</taxon>
        <taxon>Caryophanaceae</taxon>
        <taxon>Bhargavaea</taxon>
    </lineage>
</organism>
<dbReference type="CDD" id="cd04730">
    <property type="entry name" value="NPD_like"/>
    <property type="match status" value="1"/>
</dbReference>
<evidence type="ECO:0000256" key="2">
    <source>
        <dbReference type="ARBA" id="ARBA00013457"/>
    </source>
</evidence>
<dbReference type="Proteomes" id="UP000199200">
    <property type="component" value="Unassembled WGS sequence"/>
</dbReference>
<reference evidence="7" key="1">
    <citation type="submission" date="2016-10" db="EMBL/GenBank/DDBJ databases">
        <authorList>
            <person name="Varghese N."/>
            <person name="Submissions S."/>
        </authorList>
    </citation>
    <scope>NUCLEOTIDE SEQUENCE [LARGE SCALE GENOMIC DNA]</scope>
    <source>
        <strain evidence="7">CGMCC 1.6763</strain>
    </source>
</reference>
<accession>A0A1H6T7B4</accession>
<keyword evidence="4" id="KW-0288">FMN</keyword>
<dbReference type="EMBL" id="FNZF01000001">
    <property type="protein sequence ID" value="SEI74044.1"/>
    <property type="molecule type" value="Genomic_DNA"/>
</dbReference>
<evidence type="ECO:0000256" key="1">
    <source>
        <dbReference type="ARBA" id="ARBA00003535"/>
    </source>
</evidence>
<keyword evidence="7" id="KW-1185">Reference proteome</keyword>
<dbReference type="PANTHER" id="PTHR32332:SF20">
    <property type="entry name" value="2-NITROPROPANE DIOXYGENASE-LIKE PROTEIN"/>
    <property type="match status" value="1"/>
</dbReference>
<protein>
    <recommendedName>
        <fullName evidence="2">Probable nitronate monooxygenase</fullName>
    </recommendedName>
</protein>
<dbReference type="PANTHER" id="PTHR32332">
    <property type="entry name" value="2-NITROPROPANE DIOXYGENASE"/>
    <property type="match status" value="1"/>
</dbReference>
<dbReference type="SUPFAM" id="SSF51412">
    <property type="entry name" value="Inosine monophosphate dehydrogenase (IMPDH)"/>
    <property type="match status" value="1"/>
</dbReference>
<dbReference type="RefSeq" id="WP_092049200.1">
    <property type="nucleotide sequence ID" value="NZ_FNZF01000001.1"/>
</dbReference>
<comment type="function">
    <text evidence="1">Nitronate monooxygenase that uses molecular oxygen to catalyze the oxidative denitrification of alkyl nitronates. Acts on propionate 3-nitronate (P3N), the presumed physiological substrate. Probably functions in the detoxification of P3N, a metabolic poison produced by plants and fungi as a defense mechanism.</text>
</comment>
<keyword evidence="5" id="KW-0560">Oxidoreductase</keyword>